<name>A0A2B7XRD2_9EURO</name>
<evidence type="ECO:0000313" key="4">
    <source>
        <dbReference type="EMBL" id="PGH14324.1"/>
    </source>
</evidence>
<dbReference type="InterPro" id="IPR001680">
    <property type="entry name" value="WD40_rpt"/>
</dbReference>
<evidence type="ECO:0000313" key="5">
    <source>
        <dbReference type="Proteomes" id="UP000223968"/>
    </source>
</evidence>
<dbReference type="PANTHER" id="PTHR10039">
    <property type="entry name" value="AMELOGENIN"/>
    <property type="match status" value="1"/>
</dbReference>
<comment type="caution">
    <text evidence="4">The sequence shown here is derived from an EMBL/GenBank/DDBJ whole genome shotgun (WGS) entry which is preliminary data.</text>
</comment>
<dbReference type="SMART" id="SM00320">
    <property type="entry name" value="WD40"/>
    <property type="match status" value="6"/>
</dbReference>
<dbReference type="InterPro" id="IPR054471">
    <property type="entry name" value="GPIID_WHD"/>
</dbReference>
<dbReference type="SUPFAM" id="SSF53474">
    <property type="entry name" value="alpha/beta-Hydrolases"/>
    <property type="match status" value="1"/>
</dbReference>
<accession>A0A2B7XRD2</accession>
<dbReference type="InterPro" id="IPR027417">
    <property type="entry name" value="P-loop_NTPase"/>
</dbReference>
<evidence type="ECO:0000259" key="2">
    <source>
        <dbReference type="Pfam" id="PF22939"/>
    </source>
</evidence>
<dbReference type="EMBL" id="PDNB01000036">
    <property type="protein sequence ID" value="PGH14324.1"/>
    <property type="molecule type" value="Genomic_DNA"/>
</dbReference>
<dbReference type="Proteomes" id="UP000223968">
    <property type="component" value="Unassembled WGS sequence"/>
</dbReference>
<organism evidence="4 5">
    <name type="scientific">Helicocarpus griseus UAMH5409</name>
    <dbReference type="NCBI Taxonomy" id="1447875"/>
    <lineage>
        <taxon>Eukaryota</taxon>
        <taxon>Fungi</taxon>
        <taxon>Dikarya</taxon>
        <taxon>Ascomycota</taxon>
        <taxon>Pezizomycotina</taxon>
        <taxon>Eurotiomycetes</taxon>
        <taxon>Eurotiomycetidae</taxon>
        <taxon>Onygenales</taxon>
        <taxon>Ajellomycetaceae</taxon>
        <taxon>Helicocarpus</taxon>
    </lineage>
</organism>
<dbReference type="SUPFAM" id="SSF50998">
    <property type="entry name" value="Quinoprotein alcohol dehydrogenase-like"/>
    <property type="match status" value="1"/>
</dbReference>
<dbReference type="SUPFAM" id="SSF52540">
    <property type="entry name" value="P-loop containing nucleoside triphosphate hydrolases"/>
    <property type="match status" value="1"/>
</dbReference>
<dbReference type="InterPro" id="IPR036322">
    <property type="entry name" value="WD40_repeat_dom_sf"/>
</dbReference>
<evidence type="ECO:0000256" key="1">
    <source>
        <dbReference type="ARBA" id="ARBA00022737"/>
    </source>
</evidence>
<keyword evidence="1" id="KW-0677">Repeat</keyword>
<gene>
    <name evidence="4" type="ORF">AJ79_03146</name>
</gene>
<dbReference type="InterPro" id="IPR056884">
    <property type="entry name" value="NPHP3-like_N"/>
</dbReference>
<dbReference type="PANTHER" id="PTHR10039:SF16">
    <property type="entry name" value="GPI INOSITOL-DEACYLASE"/>
    <property type="match status" value="1"/>
</dbReference>
<keyword evidence="5" id="KW-1185">Reference proteome</keyword>
<proteinExistence type="predicted"/>
<feature type="domain" description="GPI inositol-deacylase winged helix" evidence="2">
    <location>
        <begin position="782"/>
        <end position="851"/>
    </location>
</feature>
<dbReference type="InterPro" id="IPR029058">
    <property type="entry name" value="AB_hydrolase_fold"/>
</dbReference>
<dbReference type="InterPro" id="IPR015943">
    <property type="entry name" value="WD40/YVTN_repeat-like_dom_sf"/>
</dbReference>
<dbReference type="SUPFAM" id="SSF50978">
    <property type="entry name" value="WD40 repeat-like"/>
    <property type="match status" value="1"/>
</dbReference>
<evidence type="ECO:0000259" key="3">
    <source>
        <dbReference type="Pfam" id="PF24883"/>
    </source>
</evidence>
<sequence>MVALAPIPVHLPFVTYRERLARSLKLSLWPSGKDCTTPALKVENGECEPCWEYVSGYLLCDQSNIHDCSFQDQVSISLTTILGILKSWRVLMKKWKARLVRKDIAETSKESTTQSATFRTAADENIPNRSIFTRTSSIEYGPKDECLVPPETNLDISRSETQRSDISRFNAPLTVTAQKHARQRSVDRRNDPLGLSLLYTPSNDEPTADIIFVHGLGGTSRLTWAYNRDEDLFWPQLWLPTEPDICTARILTYGYNAYFASQGPNSIAGISDFAKQLLFDMKFGKDGLGEDLGVGQRPIIFVVHSMGGLVFKKAVLQGHNDDEFKEPVSQVKAVLFLATPHRGSNLAEVLNRILSVSIFNHTPKQYLNELKENSPFIEDVNEEFRKHASRMQIFSFYETLETSVGSKNFKVMVVQKSSSTLGYPQEITEPLNADHNTVCKYPNRLDPSYRSVRGVIKTLVSTYRKAKEGLQQAQSSVENEKLLKLLGSFPNPKDDYTSILQLWRRGTCHGFLSDKVISGWRDDAFGSKILWVYAQPGSGKSVKSAVYIQDLKEKGLRCVYYFFKFGDARKRSPGSLLQSLVYQIAQELPAFRHALATMKNNGVSIDKMAPRMIWDKIFTGILFKIESDQPMYVIIDALDESDSINTIVGFFGGIEISRTPLRILVTSRKTPDITTAFSRISPASLVDRLSLSDNLSDIELYAESEMAYMHGDPQFRQDVVKKITSRAEGNFLWVSLAVKEILGCHSPEDIAQILHEMPPGMESLYGRMESSIARLTRASDLVIAKSILSWATYCRRPLKVDELARALQGHIPQIIDLRHTVAQLCGHFVVVDSNDFIVLVHKTAREYLIKSANLPFAFDSEHIHETLFQQSIAIFLEHHSRQQLSAKERLIIKDLPPFVIYAGTSWSYHLGRSSPASDATLTLIVQFLKSSSVLIWIRIMASLRQLRILIVASSALRKFVSSRRRLDSATHPSQHRITDLEITEQWATDLLKIVGKFSSHLVDDPAAIQKLVPQFCPNKSAIYRKFSKQTQLSVKNITNDDWDDSLGRVSIGSNQHAMHITCSTRHLAVLTTNGKILLWDCETLEAVPSLNHDEFTFSICFNSTGELLASYGYLTTKIWNVTSRKPVYSIPNISETRALCMTFSQDDNKIIVGLDSRNVASADYKKLREWIVINSGFLEEDENGAYLNAPMTMAFSPNCAFVAVGYRGSAMEVWDMFERSRVSKCKRRPEYEIGNLEDWTPVMKSVWHPSGEAVLGVYYDGAVFKWNPFEEYDHEELATDLYSCPSEIRCSPDGILFLLSDEDGSVRIYNYEHFSLIYKLSSEDVITDLCFSMDSRRFYDLRGSYCNIWEPNALFRLPDSNDQGSEGDTRASSVDLSNHASESFTDMPVRITALATRPFGGLFFYGNEDGLVEANDASTLKAQSAGKTKGEGAVESIVWSDDGNYVAYTEADSVTVKKITTPHGRTNLTSQTVLNLDLDLDGGKIHQILLHSQAEYILIADATSVTIYDLSTKKVSAYLKSASGQKWANHPSDASQVLAFDVKNVSSYSWKSLETVINWDFNEPDVSLSTNVDEELHIPPSPAHGEASPGSNLGMRFQDYVDEILFSTTRKNLILSISQDGSYQKRWADTKIIAMSDLQDPDALTITPLSIHQRVNKIMTRPLGIIGKDRLVFIDRGFWVCSWLIGSGDDDVQRHFFLPREWVSLEMLSLCTVMKDGTILAPRKGEVAVIRSSLCSRR</sequence>
<evidence type="ECO:0008006" key="6">
    <source>
        <dbReference type="Google" id="ProtNLM"/>
    </source>
</evidence>
<protein>
    <recommendedName>
        <fullName evidence="6">GPI inositol-deacylase</fullName>
    </recommendedName>
</protein>
<dbReference type="InterPro" id="IPR011047">
    <property type="entry name" value="Quinoprotein_ADH-like_sf"/>
</dbReference>
<dbReference type="Gene3D" id="3.40.50.1820">
    <property type="entry name" value="alpha/beta hydrolase"/>
    <property type="match status" value="1"/>
</dbReference>
<dbReference type="OrthoDB" id="5308034at2759"/>
<dbReference type="Gene3D" id="2.130.10.10">
    <property type="entry name" value="YVTN repeat-like/Quinoprotein amine dehydrogenase"/>
    <property type="match status" value="3"/>
</dbReference>
<dbReference type="Gene3D" id="3.40.50.300">
    <property type="entry name" value="P-loop containing nucleotide triphosphate hydrolases"/>
    <property type="match status" value="1"/>
</dbReference>
<dbReference type="Pfam" id="PF22939">
    <property type="entry name" value="WHD_GPIID"/>
    <property type="match status" value="1"/>
</dbReference>
<dbReference type="Pfam" id="PF24883">
    <property type="entry name" value="NPHP3_N"/>
    <property type="match status" value="1"/>
</dbReference>
<feature type="domain" description="Nephrocystin 3-like N-terminal" evidence="3">
    <location>
        <begin position="506"/>
        <end position="668"/>
    </location>
</feature>
<reference evidence="4 5" key="1">
    <citation type="submission" date="2017-10" db="EMBL/GenBank/DDBJ databases">
        <title>Comparative genomics in systemic dimorphic fungi from Ajellomycetaceae.</title>
        <authorList>
            <person name="Munoz J.F."/>
            <person name="Mcewen J.G."/>
            <person name="Clay O.K."/>
            <person name="Cuomo C.A."/>
        </authorList>
    </citation>
    <scope>NUCLEOTIDE SEQUENCE [LARGE SCALE GENOMIC DNA]</scope>
    <source>
        <strain evidence="4 5">UAMH5409</strain>
    </source>
</reference>